<evidence type="ECO:0000259" key="7">
    <source>
        <dbReference type="Pfam" id="PF07244"/>
    </source>
</evidence>
<dbReference type="Pfam" id="PF07244">
    <property type="entry name" value="POTRA"/>
    <property type="match status" value="1"/>
</dbReference>
<protein>
    <submittedName>
        <fullName evidence="8">Outer membrane protein assembly factor</fullName>
    </submittedName>
</protein>
<evidence type="ECO:0000256" key="4">
    <source>
        <dbReference type="ARBA" id="ARBA00023136"/>
    </source>
</evidence>
<comment type="subcellular location">
    <subcellularLocation>
        <location evidence="1">Membrane</location>
    </subcellularLocation>
</comment>
<dbReference type="Proteomes" id="UP001203687">
    <property type="component" value="Unassembled WGS sequence"/>
</dbReference>
<gene>
    <name evidence="8" type="ORF">MUY34_08085</name>
</gene>
<dbReference type="InterPro" id="IPR039910">
    <property type="entry name" value="D15-like"/>
</dbReference>
<evidence type="ECO:0000256" key="2">
    <source>
        <dbReference type="ARBA" id="ARBA00022692"/>
    </source>
</evidence>
<sequence length="854" mass="98192">MQTPSFLKLRFSKILIYCLICTSLSCDVMKRVKKDEHLLVSNTVLVDDKKNNTETVNNLIYQKPNGKLLGIPLRVHIYNLARPNIDSILNAKYRNPEDPKTGLKNLLSIKQYEALIRSKKNFNSWLKKTGEPPAIYDERRAEKTALALKKYYFSKGWFNVKTDFETEKDSNQRAKVTYKVTTGDPYILDSITSNIQTPVIDSLYQLRLKSSSLIKKGQQYDDANFSAERDRLTEKLRNSGFYHFGQDYITFEIDTIDTNKKVFTDLIIADRAIRTEDSVQRIPFKIYKIKDVNIYTDYKNENRNSIITDSVQFKNYNLYSFEKLKFRPKAITDAVFINKDDVFKDLDRTRTYRYLSQLQAFRYPRIEYVENENDTTLTANVYLIPKKKFELTTSFEISQSNIQTVGFAFNTGLLIRNIFRGAETLEISGLGAIGSSVDASDTKDQFFDINEIGGNLRLNIPRFFLPFNTEKIIPKYMSPSTRINLSATSQQNIGLDKQAFTGTVNYNWYPTTKVTNNLDLFNVQYVKNLNTANYFGVYTTSFDRLNTIAQDVGYIGNDESLVDFSLANEFDPADDFIDDVINQNTSLVPTDDDYIDVNNIKQRKDRLTEDNLIFSSSFNYIKNRRENIFDNDFSIIRLRAEFAGNLLSNLSSVLNLDKNDDGRYEIFGVPFSQYVKAEVDYIKHWDLGRKNEFAIRTYFGIAIPYGNSNSIPFAESFFAGGPNDIRAWTAYNLGPGSSLSTNEFNEANLKLTLSAEQRFNLLGRFNGAVFIDAGNIWNVFDNVEDDKATFDDFSSLKDIAVGSGFGIRYDFSFFVLRGDIGFKTYDPSRPLGNRWFKDYNFGNAVYNIGVNYPF</sequence>
<accession>A0ABT0H886</accession>
<evidence type="ECO:0000313" key="9">
    <source>
        <dbReference type="Proteomes" id="UP001203687"/>
    </source>
</evidence>
<dbReference type="InterPro" id="IPR010827">
    <property type="entry name" value="BamA/TamA_POTRA"/>
</dbReference>
<keyword evidence="4" id="KW-0472">Membrane</keyword>
<dbReference type="Gene3D" id="3.10.20.310">
    <property type="entry name" value="membrane protein fhac"/>
    <property type="match status" value="1"/>
</dbReference>
<evidence type="ECO:0000256" key="3">
    <source>
        <dbReference type="ARBA" id="ARBA00022729"/>
    </source>
</evidence>
<feature type="domain" description="POTRA" evidence="7">
    <location>
        <begin position="130"/>
        <end position="183"/>
    </location>
</feature>
<evidence type="ECO:0000256" key="5">
    <source>
        <dbReference type="ARBA" id="ARBA00023237"/>
    </source>
</evidence>
<dbReference type="InterPro" id="IPR000184">
    <property type="entry name" value="Bac_surfAg_D15"/>
</dbReference>
<comment type="caution">
    <text evidence="8">The sequence shown here is derived from an EMBL/GenBank/DDBJ whole genome shotgun (WGS) entry which is preliminary data.</text>
</comment>
<evidence type="ECO:0000313" key="8">
    <source>
        <dbReference type="EMBL" id="MCK8480574.1"/>
    </source>
</evidence>
<reference evidence="8" key="1">
    <citation type="submission" date="2022-04" db="EMBL/GenBank/DDBJ databases">
        <authorList>
            <person name="Ren T."/>
        </authorList>
    </citation>
    <scope>NUCLEOTIDE SEQUENCE</scope>
    <source>
        <strain evidence="8">F63249</strain>
    </source>
</reference>
<evidence type="ECO:0000256" key="1">
    <source>
        <dbReference type="ARBA" id="ARBA00004370"/>
    </source>
</evidence>
<keyword evidence="3" id="KW-0732">Signal</keyword>
<dbReference type="Gene3D" id="2.40.160.50">
    <property type="entry name" value="membrane protein fhac: a member of the omp85/tpsb transporter family"/>
    <property type="match status" value="1"/>
</dbReference>
<keyword evidence="2" id="KW-0812">Transmembrane</keyword>
<proteinExistence type="predicted"/>
<feature type="domain" description="Bacterial surface antigen (D15)" evidence="6">
    <location>
        <begin position="484"/>
        <end position="825"/>
    </location>
</feature>
<keyword evidence="5" id="KW-0998">Cell outer membrane</keyword>
<organism evidence="8 9">
    <name type="scientific">Psychroserpens algicola</name>
    <dbReference type="NCBI Taxonomy" id="1719034"/>
    <lineage>
        <taxon>Bacteria</taxon>
        <taxon>Pseudomonadati</taxon>
        <taxon>Bacteroidota</taxon>
        <taxon>Flavobacteriia</taxon>
        <taxon>Flavobacteriales</taxon>
        <taxon>Flavobacteriaceae</taxon>
        <taxon>Psychroserpens</taxon>
    </lineage>
</organism>
<dbReference type="EMBL" id="JALPQF010000006">
    <property type="protein sequence ID" value="MCK8480574.1"/>
    <property type="molecule type" value="Genomic_DNA"/>
</dbReference>
<keyword evidence="9" id="KW-1185">Reference proteome</keyword>
<dbReference type="RefSeq" id="WP_248412648.1">
    <property type="nucleotide sequence ID" value="NZ_JALPQF010000006.1"/>
</dbReference>
<dbReference type="PANTHER" id="PTHR12815">
    <property type="entry name" value="SORTING AND ASSEMBLY MACHINERY SAMM50 PROTEIN FAMILY MEMBER"/>
    <property type="match status" value="1"/>
</dbReference>
<evidence type="ECO:0000259" key="6">
    <source>
        <dbReference type="Pfam" id="PF01103"/>
    </source>
</evidence>
<dbReference type="PANTHER" id="PTHR12815:SF47">
    <property type="entry name" value="TRANSLOCATION AND ASSEMBLY MODULE SUBUNIT TAMA"/>
    <property type="match status" value="1"/>
</dbReference>
<dbReference type="Pfam" id="PF01103">
    <property type="entry name" value="Omp85"/>
    <property type="match status" value="1"/>
</dbReference>
<name>A0ABT0H886_9FLAO</name>